<feature type="repeat" description="WD" evidence="9">
    <location>
        <begin position="365"/>
        <end position="397"/>
    </location>
</feature>
<dbReference type="InterPro" id="IPR008271">
    <property type="entry name" value="Ser/Thr_kinase_AS"/>
</dbReference>
<dbReference type="InterPro" id="IPR000719">
    <property type="entry name" value="Prot_kinase_dom"/>
</dbReference>
<accession>A0A1H6CVM5</accession>
<feature type="domain" description="Protein kinase" evidence="12">
    <location>
        <begin position="13"/>
        <end position="270"/>
    </location>
</feature>
<dbReference type="PANTHER" id="PTHR43289:SF6">
    <property type="entry name" value="SERINE_THREONINE-PROTEIN KINASE NEKL-3"/>
    <property type="match status" value="1"/>
</dbReference>
<dbReference type="OrthoDB" id="4336591at2"/>
<keyword evidence="14" id="KW-1185">Reference proteome</keyword>
<keyword evidence="7 13" id="KW-0418">Kinase</keyword>
<dbReference type="PROSITE" id="PS00107">
    <property type="entry name" value="PROTEIN_KINASE_ATP"/>
    <property type="match status" value="1"/>
</dbReference>
<dbReference type="InterPro" id="IPR019775">
    <property type="entry name" value="WD40_repeat_CS"/>
</dbReference>
<dbReference type="Gene3D" id="3.30.200.20">
    <property type="entry name" value="Phosphorylase Kinase, domain 1"/>
    <property type="match status" value="1"/>
</dbReference>
<dbReference type="GO" id="GO:0004674">
    <property type="term" value="F:protein serine/threonine kinase activity"/>
    <property type="evidence" value="ECO:0007669"/>
    <property type="project" value="UniProtKB-KW"/>
</dbReference>
<evidence type="ECO:0000256" key="2">
    <source>
        <dbReference type="ARBA" id="ARBA00022527"/>
    </source>
</evidence>
<evidence type="ECO:0000256" key="9">
    <source>
        <dbReference type="PROSITE-ProRule" id="PRU00221"/>
    </source>
</evidence>
<organism evidence="13 14">
    <name type="scientific">Thermomonospora echinospora</name>
    <dbReference type="NCBI Taxonomy" id="1992"/>
    <lineage>
        <taxon>Bacteria</taxon>
        <taxon>Bacillati</taxon>
        <taxon>Actinomycetota</taxon>
        <taxon>Actinomycetes</taxon>
        <taxon>Streptosporangiales</taxon>
        <taxon>Thermomonosporaceae</taxon>
        <taxon>Thermomonospora</taxon>
    </lineage>
</organism>
<dbReference type="SUPFAM" id="SSF56112">
    <property type="entry name" value="Protein kinase-like (PK-like)"/>
    <property type="match status" value="1"/>
</dbReference>
<dbReference type="Gene3D" id="2.130.10.10">
    <property type="entry name" value="YVTN repeat-like/Quinoprotein amine dehydrogenase"/>
    <property type="match status" value="1"/>
</dbReference>
<keyword evidence="3 9" id="KW-0853">WD repeat</keyword>
<dbReference type="EMBL" id="FNVO01000011">
    <property type="protein sequence ID" value="SEG76743.1"/>
    <property type="molecule type" value="Genomic_DNA"/>
</dbReference>
<dbReference type="PANTHER" id="PTHR43289">
    <property type="entry name" value="MITOGEN-ACTIVATED PROTEIN KINASE KINASE KINASE 20-RELATED"/>
    <property type="match status" value="1"/>
</dbReference>
<dbReference type="PROSITE" id="PS50082">
    <property type="entry name" value="WD_REPEATS_2"/>
    <property type="match status" value="2"/>
</dbReference>
<reference evidence="14" key="1">
    <citation type="submission" date="2016-10" db="EMBL/GenBank/DDBJ databases">
        <authorList>
            <person name="Varghese N."/>
            <person name="Submissions S."/>
        </authorList>
    </citation>
    <scope>NUCLEOTIDE SEQUENCE [LARGE SCALE GENOMIC DNA]</scope>
    <source>
        <strain evidence="14">DSM 43163</strain>
    </source>
</reference>
<keyword evidence="8 10" id="KW-0067">ATP-binding</keyword>
<keyword evidence="2 13" id="KW-0723">Serine/threonine-protein kinase</keyword>
<dbReference type="SMART" id="SM00220">
    <property type="entry name" value="S_TKc"/>
    <property type="match status" value="1"/>
</dbReference>
<dbReference type="Gene3D" id="1.10.510.10">
    <property type="entry name" value="Transferase(Phosphotransferase) domain 1"/>
    <property type="match status" value="1"/>
</dbReference>
<dbReference type="InterPro" id="IPR017441">
    <property type="entry name" value="Protein_kinase_ATP_BS"/>
</dbReference>
<evidence type="ECO:0000313" key="14">
    <source>
        <dbReference type="Proteomes" id="UP000236723"/>
    </source>
</evidence>
<keyword evidence="6 10" id="KW-0547">Nucleotide-binding</keyword>
<dbReference type="SUPFAM" id="SSF50998">
    <property type="entry name" value="Quinoprotein alcohol dehydrogenase-like"/>
    <property type="match status" value="1"/>
</dbReference>
<evidence type="ECO:0000256" key="7">
    <source>
        <dbReference type="ARBA" id="ARBA00022777"/>
    </source>
</evidence>
<evidence type="ECO:0000256" key="6">
    <source>
        <dbReference type="ARBA" id="ARBA00022741"/>
    </source>
</evidence>
<evidence type="ECO:0000256" key="11">
    <source>
        <dbReference type="SAM" id="MobiDB-lite"/>
    </source>
</evidence>
<dbReference type="SMART" id="SM00320">
    <property type="entry name" value="WD40"/>
    <property type="match status" value="3"/>
</dbReference>
<dbReference type="EC" id="2.7.11.1" evidence="1"/>
<dbReference type="Proteomes" id="UP000236723">
    <property type="component" value="Unassembled WGS sequence"/>
</dbReference>
<evidence type="ECO:0000256" key="4">
    <source>
        <dbReference type="ARBA" id="ARBA00022679"/>
    </source>
</evidence>
<dbReference type="PROSITE" id="PS00678">
    <property type="entry name" value="WD_REPEATS_1"/>
    <property type="match status" value="1"/>
</dbReference>
<evidence type="ECO:0000256" key="1">
    <source>
        <dbReference type="ARBA" id="ARBA00012513"/>
    </source>
</evidence>
<dbReference type="InterPro" id="IPR001680">
    <property type="entry name" value="WD40_rpt"/>
</dbReference>
<keyword evidence="5" id="KW-0677">Repeat</keyword>
<sequence length="476" mass="49794">MTSGPGALIAGQYRLAEELGRGGFGVVWRARDERLHRNVAAKELFPPTYPGGDRRDERHRRGLREARSAARIGHPGAVTVYDVVEHDGCPWIIMELIDGRALNAIVKRDGPLSPRRAAQVGLEILGALQAAHAAGVVHRDVKPGNVLIGERRAVLTDFGIATIEGDPVLTHSGFVMGAPAYTAPERARGEPAVPASDLWSLGATLFYAVEGHRPYPGANANATFHAILSREPPVPAHAGRLAPVITGLMRHDVADRLTAAQAVVLLQQIIDLPAGAEHDPGSALPPTQIRTEPTHPGLRLPARTGRGVLTAAAVTIALAVGTGTLLWLEGPGGADAARPARHLNAAVIGSAPSTVLPQVPGKPNTVAFSPDGRTLATAGADGTILLFDAAERRRLATLTGHGHAVLTVAFSPDGRTLASGGHDGTVTLWDIERHRRLTTFSPARGPVTAVTFSPDGRSLTATAHDGTVRLGVSASP</sequence>
<dbReference type="PROSITE" id="PS50011">
    <property type="entry name" value="PROTEIN_KINASE_DOM"/>
    <property type="match status" value="1"/>
</dbReference>
<dbReference type="RefSeq" id="WP_160147079.1">
    <property type="nucleotide sequence ID" value="NZ_FNVO01000011.1"/>
</dbReference>
<name>A0A1H6CVM5_9ACTN</name>
<dbReference type="CDD" id="cd14014">
    <property type="entry name" value="STKc_PknB_like"/>
    <property type="match status" value="1"/>
</dbReference>
<feature type="region of interest" description="Disordered" evidence="11">
    <location>
        <begin position="46"/>
        <end position="67"/>
    </location>
</feature>
<dbReference type="InterPro" id="IPR011047">
    <property type="entry name" value="Quinoprotein_ADH-like_sf"/>
</dbReference>
<dbReference type="AlphaFoldDB" id="A0A1H6CVM5"/>
<gene>
    <name evidence="13" type="ORF">SAMN04489712_111201</name>
</gene>
<dbReference type="Pfam" id="PF00400">
    <property type="entry name" value="WD40"/>
    <property type="match status" value="3"/>
</dbReference>
<evidence type="ECO:0000256" key="5">
    <source>
        <dbReference type="ARBA" id="ARBA00022737"/>
    </source>
</evidence>
<feature type="repeat" description="WD" evidence="9">
    <location>
        <begin position="398"/>
        <end position="439"/>
    </location>
</feature>
<evidence type="ECO:0000313" key="13">
    <source>
        <dbReference type="EMBL" id="SEG76743.1"/>
    </source>
</evidence>
<evidence type="ECO:0000256" key="8">
    <source>
        <dbReference type="ARBA" id="ARBA00022840"/>
    </source>
</evidence>
<evidence type="ECO:0000256" key="3">
    <source>
        <dbReference type="ARBA" id="ARBA00022574"/>
    </source>
</evidence>
<evidence type="ECO:0000259" key="12">
    <source>
        <dbReference type="PROSITE" id="PS50011"/>
    </source>
</evidence>
<feature type="binding site" evidence="10">
    <location>
        <position position="42"/>
    </location>
    <ligand>
        <name>ATP</name>
        <dbReference type="ChEBI" id="CHEBI:30616"/>
    </ligand>
</feature>
<dbReference type="PROSITE" id="PS50294">
    <property type="entry name" value="WD_REPEATS_REGION"/>
    <property type="match status" value="1"/>
</dbReference>
<evidence type="ECO:0000256" key="10">
    <source>
        <dbReference type="PROSITE-ProRule" id="PRU10141"/>
    </source>
</evidence>
<dbReference type="GO" id="GO:0005524">
    <property type="term" value="F:ATP binding"/>
    <property type="evidence" value="ECO:0007669"/>
    <property type="project" value="UniProtKB-UniRule"/>
</dbReference>
<dbReference type="InterPro" id="IPR011009">
    <property type="entry name" value="Kinase-like_dom_sf"/>
</dbReference>
<dbReference type="Pfam" id="PF00069">
    <property type="entry name" value="Pkinase"/>
    <property type="match status" value="1"/>
</dbReference>
<dbReference type="InterPro" id="IPR015943">
    <property type="entry name" value="WD40/YVTN_repeat-like_dom_sf"/>
</dbReference>
<proteinExistence type="predicted"/>
<protein>
    <recommendedName>
        <fullName evidence="1">non-specific serine/threonine protein kinase</fullName>
        <ecNumber evidence="1">2.7.11.1</ecNumber>
    </recommendedName>
</protein>
<dbReference type="PROSITE" id="PS00108">
    <property type="entry name" value="PROTEIN_KINASE_ST"/>
    <property type="match status" value="1"/>
</dbReference>
<keyword evidence="4" id="KW-0808">Transferase</keyword>